<dbReference type="eggNOG" id="COG0318">
    <property type="taxonomic scope" value="Bacteria"/>
</dbReference>
<protein>
    <submittedName>
        <fullName evidence="4">AMP-dependent synthetase and ligase</fullName>
    </submittedName>
</protein>
<dbReference type="InterPro" id="IPR042099">
    <property type="entry name" value="ANL_N_sf"/>
</dbReference>
<keyword evidence="1" id="KW-1133">Transmembrane helix</keyword>
<reference evidence="5" key="1">
    <citation type="submission" date="2010-08" db="EMBL/GenBank/DDBJ databases">
        <title>Genome sequence of Parvularcula bermudensis HTCC2503.</title>
        <authorList>
            <person name="Kang D.-M."/>
            <person name="Oh H.-M."/>
            <person name="Cho J.-C."/>
        </authorList>
    </citation>
    <scope>NUCLEOTIDE SEQUENCE [LARGE SCALE GENOMIC DNA]</scope>
    <source>
        <strain evidence="5">ATCC BAA-594 / HTCC2503 / KCTC 12087</strain>
    </source>
</reference>
<keyword evidence="1" id="KW-0472">Membrane</keyword>
<evidence type="ECO:0000313" key="4">
    <source>
        <dbReference type="EMBL" id="ADM09314.1"/>
    </source>
</evidence>
<dbReference type="InterPro" id="IPR020845">
    <property type="entry name" value="AMP-binding_CS"/>
</dbReference>
<dbReference type="InterPro" id="IPR045851">
    <property type="entry name" value="AMP-bd_C_sf"/>
</dbReference>
<evidence type="ECO:0000256" key="1">
    <source>
        <dbReference type="SAM" id="Phobius"/>
    </source>
</evidence>
<keyword evidence="1" id="KW-0812">Transmembrane</keyword>
<dbReference type="PANTHER" id="PTHR43767:SF1">
    <property type="entry name" value="NONRIBOSOMAL PEPTIDE SYNTHASE PES1 (EUROFUNG)-RELATED"/>
    <property type="match status" value="1"/>
</dbReference>
<keyword evidence="5" id="KW-1185">Reference proteome</keyword>
<dbReference type="EMBL" id="CP002156">
    <property type="protein sequence ID" value="ADM09314.1"/>
    <property type="molecule type" value="Genomic_DNA"/>
</dbReference>
<dbReference type="KEGG" id="pbr:PB2503_06242"/>
<feature type="transmembrane region" description="Helical" evidence="1">
    <location>
        <begin position="121"/>
        <end position="141"/>
    </location>
</feature>
<dbReference type="PROSITE" id="PS00455">
    <property type="entry name" value="AMP_BINDING"/>
    <property type="match status" value="1"/>
</dbReference>
<dbReference type="InterPro" id="IPR025110">
    <property type="entry name" value="AMP-bd_C"/>
</dbReference>
<dbReference type="PANTHER" id="PTHR43767">
    <property type="entry name" value="LONG-CHAIN-FATTY-ACID--COA LIGASE"/>
    <property type="match status" value="1"/>
</dbReference>
<sequence length="581" mass="63714">MITQKGKSSMAYPQPLSQDEIDSMSATLFAEGGIFAVRPMTVGGVAYERVFEKSAASIRDLLAAKSAEFSDRPFLVYGDERTSFGEVWARSMRFAHHLQTRYGIGPGQRVAIAMRNYPEWAMAYFGIVASGATVVPLNAWWGGDEMRDGLIRCGARLVVADEKRAAALAPAKAALDLTLIGVRGEVPQAEERLEDILNDHTLPGSPPPVAIAPDDDFCLLFTSGSTGQPKGVLLTHRSAANAVLSWHFMANLAQRLRPDFTFMPEEPASLLALPLFHVTASHSILMLSFLTGRKIVFMHKWDAREAGRLIREERVTNFLGVPTMAHDLTRNAAPGDLETLIDMTTGGAKRPEIQMKEQAARFPEKAIASGYGLTETNGLGCHITMQDFLDRPSSTGRAIPPVTTLEAFDEDGRQLRRGEVGEICVKSPATFRAYLDDEQATTAAYFEGGWFRTGDLGYVDEAGYLFIVDRKKDLIIRGGENIACLEVENALLSFPDVFEASVFAVPDATYGETVGALIYGVDGELVSLRQLEAFMRAKLAPFKVPSHYWQSAEPLPRGTTGKIDKRAIRDWARGREADLSV</sequence>
<proteinExistence type="predicted"/>
<dbReference type="AlphaFoldDB" id="E0THL8"/>
<dbReference type="Proteomes" id="UP000001302">
    <property type="component" value="Chromosome"/>
</dbReference>
<dbReference type="Pfam" id="PF00501">
    <property type="entry name" value="AMP-binding"/>
    <property type="match status" value="1"/>
</dbReference>
<organism evidence="4 5">
    <name type="scientific">Parvularcula bermudensis (strain ATCC BAA-594 / HTCC2503 / KCTC 12087)</name>
    <dbReference type="NCBI Taxonomy" id="314260"/>
    <lineage>
        <taxon>Bacteria</taxon>
        <taxon>Pseudomonadati</taxon>
        <taxon>Pseudomonadota</taxon>
        <taxon>Alphaproteobacteria</taxon>
        <taxon>Parvularculales</taxon>
        <taxon>Parvularculaceae</taxon>
        <taxon>Parvularcula</taxon>
    </lineage>
</organism>
<dbReference type="InterPro" id="IPR050237">
    <property type="entry name" value="ATP-dep_AMP-bd_enzyme"/>
</dbReference>
<dbReference type="Gene3D" id="3.30.300.30">
    <property type="match status" value="1"/>
</dbReference>
<evidence type="ECO:0000313" key="5">
    <source>
        <dbReference type="Proteomes" id="UP000001302"/>
    </source>
</evidence>
<reference evidence="4 5" key="2">
    <citation type="journal article" date="2011" name="J. Bacteriol.">
        <title>Complete genome sequence of strain HTCC2503T of Parvularcula bermudensis, the type species of the order "Parvularculales" in the class Alphaproteobacteria.</title>
        <authorList>
            <person name="Oh H.M."/>
            <person name="Kang I."/>
            <person name="Vergin K.L."/>
            <person name="Kang D."/>
            <person name="Rhee K.H."/>
            <person name="Giovannoni S.J."/>
            <person name="Cho J.C."/>
        </authorList>
    </citation>
    <scope>NUCLEOTIDE SEQUENCE [LARGE SCALE GENOMIC DNA]</scope>
    <source>
        <strain evidence="5">ATCC BAA-594 / HTCC2503 / KCTC 12087</strain>
    </source>
</reference>
<dbReference type="STRING" id="314260.PB2503_06242"/>
<evidence type="ECO:0000259" key="3">
    <source>
        <dbReference type="Pfam" id="PF13193"/>
    </source>
</evidence>
<dbReference type="InterPro" id="IPR000873">
    <property type="entry name" value="AMP-dep_synth/lig_dom"/>
</dbReference>
<gene>
    <name evidence="4" type="ordered locus">PB2503_06242</name>
</gene>
<dbReference type="Gene3D" id="3.40.50.12780">
    <property type="entry name" value="N-terminal domain of ligase-like"/>
    <property type="match status" value="1"/>
</dbReference>
<evidence type="ECO:0000259" key="2">
    <source>
        <dbReference type="Pfam" id="PF00501"/>
    </source>
</evidence>
<feature type="domain" description="AMP-binding enzyme C-terminal" evidence="3">
    <location>
        <begin position="486"/>
        <end position="562"/>
    </location>
</feature>
<name>E0THL8_PARBH</name>
<dbReference type="GO" id="GO:0016878">
    <property type="term" value="F:acid-thiol ligase activity"/>
    <property type="evidence" value="ECO:0007669"/>
    <property type="project" value="UniProtKB-ARBA"/>
</dbReference>
<dbReference type="HOGENOM" id="CLU_000022_59_0_5"/>
<dbReference type="Pfam" id="PF13193">
    <property type="entry name" value="AMP-binding_C"/>
    <property type="match status" value="1"/>
</dbReference>
<keyword evidence="4" id="KW-0436">Ligase</keyword>
<accession>E0THL8</accession>
<dbReference type="SUPFAM" id="SSF56801">
    <property type="entry name" value="Acetyl-CoA synthetase-like"/>
    <property type="match status" value="1"/>
</dbReference>
<feature type="domain" description="AMP-dependent synthetase/ligase" evidence="2">
    <location>
        <begin position="65"/>
        <end position="435"/>
    </location>
</feature>